<keyword evidence="2" id="KW-1185">Reference proteome</keyword>
<name>A0ACB8QLM3_9AGAM</name>
<dbReference type="Proteomes" id="UP000814128">
    <property type="component" value="Unassembled WGS sequence"/>
</dbReference>
<proteinExistence type="predicted"/>
<organism evidence="1 2">
    <name type="scientific">Vararia minispora EC-137</name>
    <dbReference type="NCBI Taxonomy" id="1314806"/>
    <lineage>
        <taxon>Eukaryota</taxon>
        <taxon>Fungi</taxon>
        <taxon>Dikarya</taxon>
        <taxon>Basidiomycota</taxon>
        <taxon>Agaricomycotina</taxon>
        <taxon>Agaricomycetes</taxon>
        <taxon>Russulales</taxon>
        <taxon>Lachnocladiaceae</taxon>
        <taxon>Vararia</taxon>
    </lineage>
</organism>
<evidence type="ECO:0000313" key="2">
    <source>
        <dbReference type="Proteomes" id="UP000814128"/>
    </source>
</evidence>
<reference evidence="1" key="2">
    <citation type="journal article" date="2022" name="New Phytol.">
        <title>Evolutionary transition to the ectomycorrhizal habit in the genomes of a hyperdiverse lineage of mushroom-forming fungi.</title>
        <authorList>
            <person name="Looney B."/>
            <person name="Miyauchi S."/>
            <person name="Morin E."/>
            <person name="Drula E."/>
            <person name="Courty P.E."/>
            <person name="Kohler A."/>
            <person name="Kuo A."/>
            <person name="LaButti K."/>
            <person name="Pangilinan J."/>
            <person name="Lipzen A."/>
            <person name="Riley R."/>
            <person name="Andreopoulos W."/>
            <person name="He G."/>
            <person name="Johnson J."/>
            <person name="Nolan M."/>
            <person name="Tritt A."/>
            <person name="Barry K.W."/>
            <person name="Grigoriev I.V."/>
            <person name="Nagy L.G."/>
            <person name="Hibbett D."/>
            <person name="Henrissat B."/>
            <person name="Matheny P.B."/>
            <person name="Labbe J."/>
            <person name="Martin F.M."/>
        </authorList>
    </citation>
    <scope>NUCLEOTIDE SEQUENCE</scope>
    <source>
        <strain evidence="1">EC-137</strain>
    </source>
</reference>
<protein>
    <submittedName>
        <fullName evidence="1">DNA glycosylase</fullName>
    </submittedName>
</protein>
<gene>
    <name evidence="1" type="ORF">K488DRAFT_50290</name>
</gene>
<sequence length="444" mass="48697">MPTTRSASRAAAASAPQEPETARAPSKSRSAAKRKASDADTPPTKVPRKKTTEPTPKTTPTSAVPFEIPPSGTNTELLPAKLTFSFEDAKKHLVAADARFMDVFNRLPCKPYEKLERIEPFSTLTSSILGQQISWLAARSVRHKFIRLYFPELPEKPDDAYWAQNSEDRDKFPTPYQVSQTSIPVLRSAGLSARKAEYVQDLAARFADGRLTSKKVLEAEDEELYEMLTAVRGIGRWTVDMFAIFSLRRPDIMPSGDLGVQRGVLRWFLSLHNPDYRIDLSPKKVSQAQAEQEAQTQDESQVTDTDTLPVFGEAGSSEAPGTPPRRTATLPAIDVDANNTSSSKTRPGVAPTPSMLGLPSLPPAFTPSFDQILNHTAEEAGTLPMPLPAGLTVAEIKARLSGKKKVKGALATPAEMEALTETWRPYRSLGVYYMWALAEEKGAK</sequence>
<accession>A0ACB8QLM3</accession>
<evidence type="ECO:0000313" key="1">
    <source>
        <dbReference type="EMBL" id="KAI0032241.1"/>
    </source>
</evidence>
<comment type="caution">
    <text evidence="1">The sequence shown here is derived from an EMBL/GenBank/DDBJ whole genome shotgun (WGS) entry which is preliminary data.</text>
</comment>
<dbReference type="EMBL" id="MU273552">
    <property type="protein sequence ID" value="KAI0032241.1"/>
    <property type="molecule type" value="Genomic_DNA"/>
</dbReference>
<reference evidence="1" key="1">
    <citation type="submission" date="2021-02" db="EMBL/GenBank/DDBJ databases">
        <authorList>
            <consortium name="DOE Joint Genome Institute"/>
            <person name="Ahrendt S."/>
            <person name="Looney B.P."/>
            <person name="Miyauchi S."/>
            <person name="Morin E."/>
            <person name="Drula E."/>
            <person name="Courty P.E."/>
            <person name="Chicoki N."/>
            <person name="Fauchery L."/>
            <person name="Kohler A."/>
            <person name="Kuo A."/>
            <person name="Labutti K."/>
            <person name="Pangilinan J."/>
            <person name="Lipzen A."/>
            <person name="Riley R."/>
            <person name="Andreopoulos W."/>
            <person name="He G."/>
            <person name="Johnson J."/>
            <person name="Barry K.W."/>
            <person name="Grigoriev I.V."/>
            <person name="Nagy L."/>
            <person name="Hibbett D."/>
            <person name="Henrissat B."/>
            <person name="Matheny P.B."/>
            <person name="Labbe J."/>
            <person name="Martin F."/>
        </authorList>
    </citation>
    <scope>NUCLEOTIDE SEQUENCE</scope>
    <source>
        <strain evidence="1">EC-137</strain>
    </source>
</reference>